<sequence>MSNDQLTINTLRELNSRHVLQIDELRKKNAEVKVENTRLLTAENAELKHKSTACLELSVNVQIQAQSIISSEIRDESKPTRPESLAEFETSLSRDTINDDLVETLEFGEKQKKETSESRLMQSISFSSDIQNNELNPVIDTHERKLPNQNQYLLTNTKYQSKIPYNKRVEQDLKHNLSSILKKANNNNKIYNVFYIQIPEFSLEPIITGSTKVIAQNISDLFILAIKVLSEDIINKKDKSLSEKE</sequence>
<accession>A0ABN7W5P5</accession>
<evidence type="ECO:0000313" key="3">
    <source>
        <dbReference type="Proteomes" id="UP000789901"/>
    </source>
</evidence>
<protein>
    <submittedName>
        <fullName evidence="2">15654_t:CDS:1</fullName>
    </submittedName>
</protein>
<feature type="non-terminal residue" evidence="2">
    <location>
        <position position="245"/>
    </location>
</feature>
<proteinExistence type="predicted"/>
<keyword evidence="1" id="KW-0175">Coiled coil</keyword>
<dbReference type="EMBL" id="CAJVQB010032140">
    <property type="protein sequence ID" value="CAG8817914.1"/>
    <property type="molecule type" value="Genomic_DNA"/>
</dbReference>
<reference evidence="2 3" key="1">
    <citation type="submission" date="2021-06" db="EMBL/GenBank/DDBJ databases">
        <authorList>
            <person name="Kallberg Y."/>
            <person name="Tangrot J."/>
            <person name="Rosling A."/>
        </authorList>
    </citation>
    <scope>NUCLEOTIDE SEQUENCE [LARGE SCALE GENOMIC DNA]</scope>
    <source>
        <strain evidence="2 3">120-4 pot B 10/14</strain>
    </source>
</reference>
<evidence type="ECO:0000313" key="2">
    <source>
        <dbReference type="EMBL" id="CAG8817914.1"/>
    </source>
</evidence>
<name>A0ABN7W5P5_GIGMA</name>
<organism evidence="2 3">
    <name type="scientific">Gigaspora margarita</name>
    <dbReference type="NCBI Taxonomy" id="4874"/>
    <lineage>
        <taxon>Eukaryota</taxon>
        <taxon>Fungi</taxon>
        <taxon>Fungi incertae sedis</taxon>
        <taxon>Mucoromycota</taxon>
        <taxon>Glomeromycotina</taxon>
        <taxon>Glomeromycetes</taxon>
        <taxon>Diversisporales</taxon>
        <taxon>Gigasporaceae</taxon>
        <taxon>Gigaspora</taxon>
    </lineage>
</organism>
<comment type="caution">
    <text evidence="2">The sequence shown here is derived from an EMBL/GenBank/DDBJ whole genome shotgun (WGS) entry which is preliminary data.</text>
</comment>
<gene>
    <name evidence="2" type="ORF">GMARGA_LOCUS26919</name>
</gene>
<evidence type="ECO:0000256" key="1">
    <source>
        <dbReference type="SAM" id="Coils"/>
    </source>
</evidence>
<feature type="coiled-coil region" evidence="1">
    <location>
        <begin position="8"/>
        <end position="42"/>
    </location>
</feature>
<dbReference type="Proteomes" id="UP000789901">
    <property type="component" value="Unassembled WGS sequence"/>
</dbReference>
<keyword evidence="3" id="KW-1185">Reference proteome</keyword>